<dbReference type="HOGENOM" id="CLU_376395_0_0_11"/>
<evidence type="ECO:0000256" key="3">
    <source>
        <dbReference type="SAM" id="SignalP"/>
    </source>
</evidence>
<dbReference type="STRING" id="478801.Ksed_26910"/>
<name>C7NGW9_KYTSD</name>
<accession>C7NGW9</accession>
<sequence length="661" mass="68819">MRRLIRRPARWGLTGAALAAAACLSPAPAHAADETPAVDLRLDEVAPGWVTGGDEVRLTASVHGTDLDATDLRVTLSTASPLTSRQEVSTWLDGGDHPGRDRLAVEELESPAAGKQQELALTLQAPATQQPVGLPVVVTVSGEVDGERRVIDLQRTVVPVLPEGGAVEPTTRLGWVLPTTVPLDAGLFTASSEDREAAWSDAVSASPSVAAATRLGDRVTPLVDPALVPHLGDDQAEAVLTASAGGAWHRPRHGLRPLALRAGEDALWERATASGDGVNGPLVLDLSSSTGRLGSDDPLLRELVATTGPDTAVLAPAGFRDESTDSGPGAAQDPGNWWEDRRVGWVDQAMSHHLTTQAGDAADDQGGTAVPTQAVLGLSLFTGTEGELHDLVLLPDPGSVDAEALSRAVDAAESAPWALSMPASELLACTADGCPAPPREGTAQWPAIEPDEEFAERPGDFDRLSGDAAALATVTTGSRRDLLLEGPVALLSDQWEDDRARTEALTELRRGIAELLGALDVEESTVNLLADSAELRATVANGSPTTFENLRVQVSPGNYRVTVDQPEGALGLGPSGRASTAFTAEAHAAGKVPLRITVTTPDGQRVLARGEVVVNARPSDGWWYAGIGIVTALFIGFGAWRTVRQVRAGASPPSSEAGAPR</sequence>
<proteinExistence type="predicted"/>
<protein>
    <recommendedName>
        <fullName evidence="6">Secreted protein</fullName>
    </recommendedName>
</protein>
<evidence type="ECO:0000256" key="1">
    <source>
        <dbReference type="SAM" id="MobiDB-lite"/>
    </source>
</evidence>
<feature type="signal peptide" evidence="3">
    <location>
        <begin position="1"/>
        <end position="31"/>
    </location>
</feature>
<dbReference type="EMBL" id="CP001686">
    <property type="protein sequence ID" value="ACV07641.1"/>
    <property type="molecule type" value="Genomic_DNA"/>
</dbReference>
<evidence type="ECO:0000313" key="4">
    <source>
        <dbReference type="EMBL" id="ACV07641.1"/>
    </source>
</evidence>
<keyword evidence="2" id="KW-0472">Membrane</keyword>
<dbReference type="Proteomes" id="UP000006666">
    <property type="component" value="Chromosome"/>
</dbReference>
<dbReference type="KEGG" id="kse:Ksed_26910"/>
<evidence type="ECO:0000256" key="2">
    <source>
        <dbReference type="SAM" id="Phobius"/>
    </source>
</evidence>
<evidence type="ECO:0008006" key="6">
    <source>
        <dbReference type="Google" id="ProtNLM"/>
    </source>
</evidence>
<reference evidence="4 5" key="1">
    <citation type="journal article" date="2009" name="Stand. Genomic Sci.">
        <title>Complete genome sequence of Kytococcus sedentarius type strain (541).</title>
        <authorList>
            <person name="Sims D."/>
            <person name="Brettin T."/>
            <person name="Detter J.C."/>
            <person name="Han C."/>
            <person name="Lapidus A."/>
            <person name="Copeland A."/>
            <person name="Glavina Del Rio T."/>
            <person name="Nolan M."/>
            <person name="Chen F."/>
            <person name="Lucas S."/>
            <person name="Tice H."/>
            <person name="Cheng J.F."/>
            <person name="Bruce D."/>
            <person name="Goodwin L."/>
            <person name="Pitluck S."/>
            <person name="Ovchinnikova G."/>
            <person name="Pati A."/>
            <person name="Ivanova N."/>
            <person name="Mavrommatis K."/>
            <person name="Chen A."/>
            <person name="Palaniappan K."/>
            <person name="D'haeseleer P."/>
            <person name="Chain P."/>
            <person name="Bristow J."/>
            <person name="Eisen J.A."/>
            <person name="Markowitz V."/>
            <person name="Hugenholtz P."/>
            <person name="Schneider S."/>
            <person name="Goker M."/>
            <person name="Pukall R."/>
            <person name="Kyrpides N.C."/>
            <person name="Klenk H.P."/>
        </authorList>
    </citation>
    <scope>NUCLEOTIDE SEQUENCE [LARGE SCALE GENOMIC DNA]</scope>
    <source>
        <strain evidence="5">ATCC 14392 / DSM 20547 / JCM 11482 / CCUG 33030 / NBRC 15357 / NCTC 11040 / CCM 314 / 541</strain>
    </source>
</reference>
<organism evidence="4 5">
    <name type="scientific">Kytococcus sedentarius (strain ATCC 14392 / DSM 20547 / JCM 11482 / CCUG 33030 / NBRC 15357 / NCTC 11040 / CCM 314 / 541)</name>
    <name type="common">Micrococcus sedentarius</name>
    <dbReference type="NCBI Taxonomy" id="478801"/>
    <lineage>
        <taxon>Bacteria</taxon>
        <taxon>Bacillati</taxon>
        <taxon>Actinomycetota</taxon>
        <taxon>Actinomycetes</taxon>
        <taxon>Micrococcales</taxon>
        <taxon>Kytococcaceae</taxon>
        <taxon>Kytococcus</taxon>
    </lineage>
</organism>
<evidence type="ECO:0000313" key="5">
    <source>
        <dbReference type="Proteomes" id="UP000006666"/>
    </source>
</evidence>
<feature type="transmembrane region" description="Helical" evidence="2">
    <location>
        <begin position="621"/>
        <end position="640"/>
    </location>
</feature>
<gene>
    <name evidence="4" type="ordered locus">Ksed_26910</name>
</gene>
<feature type="chain" id="PRO_5002981154" description="Secreted protein" evidence="3">
    <location>
        <begin position="32"/>
        <end position="661"/>
    </location>
</feature>
<keyword evidence="2" id="KW-0812">Transmembrane</keyword>
<keyword evidence="2" id="KW-1133">Transmembrane helix</keyword>
<keyword evidence="3" id="KW-0732">Signal</keyword>
<dbReference type="PROSITE" id="PS51257">
    <property type="entry name" value="PROKAR_LIPOPROTEIN"/>
    <property type="match status" value="1"/>
</dbReference>
<keyword evidence="5" id="KW-1185">Reference proteome</keyword>
<feature type="region of interest" description="Disordered" evidence="1">
    <location>
        <begin position="313"/>
        <end position="337"/>
    </location>
</feature>
<dbReference type="AlphaFoldDB" id="C7NGW9"/>
<dbReference type="RefSeq" id="WP_015780562.1">
    <property type="nucleotide sequence ID" value="NC_013169.1"/>
</dbReference>